<evidence type="ECO:0000256" key="1">
    <source>
        <dbReference type="SAM" id="MobiDB-lite"/>
    </source>
</evidence>
<keyword evidence="3" id="KW-1185">Reference proteome</keyword>
<reference evidence="2 3" key="1">
    <citation type="submission" date="2019-06" db="EMBL/GenBank/DDBJ databases">
        <title>Draft genome sequence of the filamentous fungus Phialemoniopsis curvata isolated from diesel fuel.</title>
        <authorList>
            <person name="Varaljay V.A."/>
            <person name="Lyon W.J."/>
            <person name="Crouch A.L."/>
            <person name="Drake C.E."/>
            <person name="Hollomon J.M."/>
            <person name="Nadeau L.J."/>
            <person name="Nunn H.S."/>
            <person name="Stevenson B.S."/>
            <person name="Bojanowski C.L."/>
            <person name="Crookes-Goodson W.J."/>
        </authorList>
    </citation>
    <scope>NUCLEOTIDE SEQUENCE [LARGE SCALE GENOMIC DNA]</scope>
    <source>
        <strain evidence="2 3">D216</strain>
    </source>
</reference>
<dbReference type="GeneID" id="41979226"/>
<organism evidence="2 3">
    <name type="scientific">Thyridium curvatum</name>
    <dbReference type="NCBI Taxonomy" id="1093900"/>
    <lineage>
        <taxon>Eukaryota</taxon>
        <taxon>Fungi</taxon>
        <taxon>Dikarya</taxon>
        <taxon>Ascomycota</taxon>
        <taxon>Pezizomycotina</taxon>
        <taxon>Sordariomycetes</taxon>
        <taxon>Sordariomycetidae</taxon>
        <taxon>Thyridiales</taxon>
        <taxon>Thyridiaceae</taxon>
        <taxon>Thyridium</taxon>
    </lineage>
</organism>
<accession>A0A507BNK0</accession>
<proteinExistence type="predicted"/>
<evidence type="ECO:0000313" key="3">
    <source>
        <dbReference type="Proteomes" id="UP000319257"/>
    </source>
</evidence>
<name>A0A507BNK0_9PEZI</name>
<gene>
    <name evidence="2" type="ORF">E0L32_011779</name>
</gene>
<feature type="region of interest" description="Disordered" evidence="1">
    <location>
        <begin position="68"/>
        <end position="90"/>
    </location>
</feature>
<dbReference type="RefSeq" id="XP_031000041.1">
    <property type="nucleotide sequence ID" value="XM_031134546.1"/>
</dbReference>
<protein>
    <submittedName>
        <fullName evidence="2">Uncharacterized protein</fullName>
    </submittedName>
</protein>
<dbReference type="EMBL" id="SKBQ01000118">
    <property type="protein sequence ID" value="TPX18330.1"/>
    <property type="molecule type" value="Genomic_DNA"/>
</dbReference>
<sequence length="553" mass="60637">MLTRLWVVNAPQLHASTRDLQTIEQPVLVKSPKSVVSVGRELGHSAYIYPSTMLNDVLVTQPRSGAKTGSARWAEERTSPACAPHQRSTARAREKRLNAAYIHPGMTEDQVNRMRTHVQGIVTLNDEFDMQDEVQSLLLSNLRNLLDRMEDRNSTDADDPSMADIDMDSELDFTFPYIAPVAFQSDNPDCTLDNTQCFVERVQNGWYIRPYSTRLRPPDPTNLPLWRRAIIKAELDYPFQGRAKLSGGDQTALPVQSRKFLNFGHSYGGEIISMNRVDHERILSPLLQGQCPFSAVFDVGAVLKTVFLRRNMSTPLELPDGVVDYPGKELKGAKFQTVQVKLRGTGADIAYSSLKDGLYMPATRAEGSVKPDPTLDETQPATINAGVWRKLDILAVDPNMLRLLRLDEELGEFGPVESDFKLLADYGEGDDDYAAENLCTNCYQTHNNAPNEATTNATLAVPAGPYDGPPAPAQEGQFVVGHADGILGISGNIGDPDASLRVAAETALASARAKAPTTWAITLATIKSTCIATMAILGVCASLWAFFTPRSRG</sequence>
<comment type="caution">
    <text evidence="2">The sequence shown here is derived from an EMBL/GenBank/DDBJ whole genome shotgun (WGS) entry which is preliminary data.</text>
</comment>
<dbReference type="InParanoid" id="A0A507BNK0"/>
<dbReference type="AlphaFoldDB" id="A0A507BNK0"/>
<dbReference type="Proteomes" id="UP000319257">
    <property type="component" value="Unassembled WGS sequence"/>
</dbReference>
<evidence type="ECO:0000313" key="2">
    <source>
        <dbReference type="EMBL" id="TPX18330.1"/>
    </source>
</evidence>